<dbReference type="Proteomes" id="UP001152523">
    <property type="component" value="Unassembled WGS sequence"/>
</dbReference>
<gene>
    <name evidence="1" type="ORF">CEPIT_LOCUS16210</name>
</gene>
<evidence type="ECO:0008006" key="3">
    <source>
        <dbReference type="Google" id="ProtNLM"/>
    </source>
</evidence>
<sequence>MGTGVVTFFLFFSVSFFWPTSSLLPLRTFVLPTSSRCIHPDLLLPSFLFRPKLPSFLFFFRSSNMDDKGNVKPEMAKREVWAASWRGSSASSGNVVAGFHLQHSW</sequence>
<dbReference type="EMBL" id="CAMAPF010000118">
    <property type="protein sequence ID" value="CAH9102997.1"/>
    <property type="molecule type" value="Genomic_DNA"/>
</dbReference>
<evidence type="ECO:0000313" key="2">
    <source>
        <dbReference type="Proteomes" id="UP001152523"/>
    </source>
</evidence>
<organism evidence="1 2">
    <name type="scientific">Cuscuta epithymum</name>
    <dbReference type="NCBI Taxonomy" id="186058"/>
    <lineage>
        <taxon>Eukaryota</taxon>
        <taxon>Viridiplantae</taxon>
        <taxon>Streptophyta</taxon>
        <taxon>Embryophyta</taxon>
        <taxon>Tracheophyta</taxon>
        <taxon>Spermatophyta</taxon>
        <taxon>Magnoliopsida</taxon>
        <taxon>eudicotyledons</taxon>
        <taxon>Gunneridae</taxon>
        <taxon>Pentapetalae</taxon>
        <taxon>asterids</taxon>
        <taxon>lamiids</taxon>
        <taxon>Solanales</taxon>
        <taxon>Convolvulaceae</taxon>
        <taxon>Cuscuteae</taxon>
        <taxon>Cuscuta</taxon>
        <taxon>Cuscuta subgen. Cuscuta</taxon>
    </lineage>
</organism>
<comment type="caution">
    <text evidence="1">The sequence shown here is derived from an EMBL/GenBank/DDBJ whole genome shotgun (WGS) entry which is preliminary data.</text>
</comment>
<dbReference type="AlphaFoldDB" id="A0AAV0DMX7"/>
<keyword evidence="2" id="KW-1185">Reference proteome</keyword>
<evidence type="ECO:0000313" key="1">
    <source>
        <dbReference type="EMBL" id="CAH9102997.1"/>
    </source>
</evidence>
<protein>
    <recommendedName>
        <fullName evidence="3">Secreted protein</fullName>
    </recommendedName>
</protein>
<name>A0AAV0DMX7_9ASTE</name>
<proteinExistence type="predicted"/>
<accession>A0AAV0DMX7</accession>
<reference evidence="1" key="1">
    <citation type="submission" date="2022-07" db="EMBL/GenBank/DDBJ databases">
        <authorList>
            <person name="Macas J."/>
            <person name="Novak P."/>
            <person name="Neumann P."/>
        </authorList>
    </citation>
    <scope>NUCLEOTIDE SEQUENCE</scope>
</reference>